<name>A0ABM0K4T6_APLCA</name>
<feature type="compositionally biased region" description="Low complexity" evidence="1">
    <location>
        <begin position="612"/>
        <end position="623"/>
    </location>
</feature>
<feature type="compositionally biased region" description="Polar residues" evidence="1">
    <location>
        <begin position="547"/>
        <end position="562"/>
    </location>
</feature>
<feature type="compositionally biased region" description="Basic and acidic residues" evidence="1">
    <location>
        <begin position="572"/>
        <end position="581"/>
    </location>
</feature>
<dbReference type="PANTHER" id="PTHR35385:SF2">
    <property type="entry name" value="PROTEIN B, PUTATIVE-RELATED"/>
    <property type="match status" value="1"/>
</dbReference>
<feature type="compositionally biased region" description="Polar residues" evidence="1">
    <location>
        <begin position="323"/>
        <end position="346"/>
    </location>
</feature>
<feature type="region of interest" description="Disordered" evidence="1">
    <location>
        <begin position="546"/>
        <end position="653"/>
    </location>
</feature>
<proteinExistence type="predicted"/>
<feature type="region of interest" description="Disordered" evidence="1">
    <location>
        <begin position="923"/>
        <end position="951"/>
    </location>
</feature>
<dbReference type="Proteomes" id="UP000694888">
    <property type="component" value="Unplaced"/>
</dbReference>
<dbReference type="GeneID" id="101856608"/>
<keyword evidence="2" id="KW-1185">Reference proteome</keyword>
<protein>
    <submittedName>
        <fullName evidence="3">Uncharacterized protein LOC101856608</fullName>
    </submittedName>
</protein>
<evidence type="ECO:0000313" key="3">
    <source>
        <dbReference type="RefSeq" id="XP_005108751.1"/>
    </source>
</evidence>
<feature type="compositionally biased region" description="Low complexity" evidence="1">
    <location>
        <begin position="639"/>
        <end position="648"/>
    </location>
</feature>
<feature type="compositionally biased region" description="Basic and acidic residues" evidence="1">
    <location>
        <begin position="923"/>
        <end position="935"/>
    </location>
</feature>
<dbReference type="PANTHER" id="PTHR35385">
    <property type="entry name" value="PROTEIN B, PUTATIVE-RELATED-RELATED"/>
    <property type="match status" value="1"/>
</dbReference>
<feature type="region of interest" description="Disordered" evidence="1">
    <location>
        <begin position="323"/>
        <end position="355"/>
    </location>
</feature>
<organism evidence="2 3">
    <name type="scientific">Aplysia californica</name>
    <name type="common">California sea hare</name>
    <dbReference type="NCBI Taxonomy" id="6500"/>
    <lineage>
        <taxon>Eukaryota</taxon>
        <taxon>Metazoa</taxon>
        <taxon>Spiralia</taxon>
        <taxon>Lophotrochozoa</taxon>
        <taxon>Mollusca</taxon>
        <taxon>Gastropoda</taxon>
        <taxon>Heterobranchia</taxon>
        <taxon>Euthyneura</taxon>
        <taxon>Tectipleura</taxon>
        <taxon>Aplysiida</taxon>
        <taxon>Aplysioidea</taxon>
        <taxon>Aplysiidae</taxon>
        <taxon>Aplysia</taxon>
    </lineage>
</organism>
<reference evidence="3" key="1">
    <citation type="submission" date="2025-08" db="UniProtKB">
        <authorList>
            <consortium name="RefSeq"/>
        </authorList>
    </citation>
    <scope>IDENTIFICATION</scope>
</reference>
<accession>A0ABM0K4T6</accession>
<feature type="compositionally biased region" description="Basic residues" evidence="1">
    <location>
        <begin position="936"/>
        <end position="947"/>
    </location>
</feature>
<feature type="compositionally biased region" description="Polar residues" evidence="1">
    <location>
        <begin position="595"/>
        <end position="605"/>
    </location>
</feature>
<dbReference type="RefSeq" id="XP_005108751.1">
    <property type="nucleotide sequence ID" value="XM_005108694.3"/>
</dbReference>
<gene>
    <name evidence="3" type="primary">LOC101856608</name>
</gene>
<sequence>MAESEKRKEKQGGNRPEHWFSTSKRIVCKCEEFDLENSPQLLRILPENYDYKLCDYFPYDEEDKDKFNITLRLSLTSVEEVMLWKQLYEEKSLTSHVVEQTFPKASAARVFKRYYRCKFNSIRKKKSVNGGRSLGCPALMSIVIRGLGWSKACKVHDPHLETHPTQIRIRFAHSHPLDTPEMLNKRELCPEIRKRFEEMFKQGMKPKDALEKHKWDLHKQLGPEKYLAVTIDSFYMPKPGRLTKMYKSISGQTSIRSATKRASKHNPDANRLAFEQCASKFADSQNDDFSETKESVDAKTNVSFVRGTEVARDSKLLTANDSTWSMQSAGAENPEDTNLSCSAQKPSDSHRLSSVETDALDTSLSSAQGQGQGGVLFSGSSAPVLTLQNMETLSFDGSSSKLYRSNALASGMQTPKPQQHLAFLDVRGAASHLGSPDGMGVASSSHHSIMQLQQQHHNNVLGADVSGGTTSHPVVPPQPPLASSTLDYTVHHQHHQLHSSLAHTHTHTMAHPNFSSSDFSSSSFAGYHQPVSHGFYSQNMIGHDSTAPHNTTLSHFSPSSFAQPRPSAVEAFHPHSFENKRLPPHLSFPGPDLSLPQQTHGSQYLNKPKHLSSYSSMGTSSGSNKGRLAVKRKAAEDLSNSSSSSSSSKKIVPKRSPINLYNAKRFRASLLKKKSPMINTNTHQQVSEALQTILLADKAKKVKERLSKFCSVMEQKLATDVKTYVPVVTKFLDVWDCLISDADLVHAMKEFGKAPQTIIDQYEIRRRENLRDRKVQTLSSYGERASRKSDLANGTASYNKKVQTLAIPSRTCCTQTAAASRGPSQGVSMKTKGELNEATSSVTWLKLKPFPPAFYVQSAECTSKGKAKMSCVSAGSVPSSPAVKKSRKDKVKRSCLRSKGSSIYDHVSSTVLLRVQNSIKNKDRESCDSEADFPRKSSKTKRPKTKGARVASPTNDLCVSFNDSTSSTGHAFSHNNDASSHGLTDGSFSVPSTSLKNVSEDCNDRLGCLLQQPSEDCLEAGSTSVSDVRLSEASQTSSSQVSRDDLATVYLTSLQKYASQTQPDDLCPNTDPGHGCGENSGPFLTPKLEPLSPVEVGVCSDEEQNSSAMELCARQVDFDSIDDSQPSTTGTFDTKSLGEDATVSIEKTKRLVVKLTRI</sequence>
<evidence type="ECO:0000313" key="2">
    <source>
        <dbReference type="Proteomes" id="UP000694888"/>
    </source>
</evidence>
<evidence type="ECO:0000256" key="1">
    <source>
        <dbReference type="SAM" id="MobiDB-lite"/>
    </source>
</evidence>